<dbReference type="SUPFAM" id="SSF52540">
    <property type="entry name" value="P-loop containing nucleoside triphosphate hydrolases"/>
    <property type="match status" value="2"/>
</dbReference>
<dbReference type="UniPathway" id="UPA00140">
    <property type="reaction ID" value="UER00205"/>
</dbReference>
<dbReference type="GO" id="GO:0000103">
    <property type="term" value="P:sulfate assimilation"/>
    <property type="evidence" value="ECO:0007669"/>
    <property type="project" value="UniProtKB-UniRule"/>
</dbReference>
<evidence type="ECO:0000256" key="5">
    <source>
        <dbReference type="ARBA" id="ARBA00012121"/>
    </source>
</evidence>
<evidence type="ECO:0000256" key="7">
    <source>
        <dbReference type="ARBA" id="ARBA00022679"/>
    </source>
</evidence>
<dbReference type="GO" id="GO:0070814">
    <property type="term" value="P:hydrogen sulfide biosynthetic process"/>
    <property type="evidence" value="ECO:0007669"/>
    <property type="project" value="UniProtKB-UniRule"/>
</dbReference>
<comment type="caution">
    <text evidence="19">The sequence shown here is derived from an EMBL/GenBank/DDBJ whole genome shotgun (WGS) entry which is preliminary data.</text>
</comment>
<keyword evidence="10 15" id="KW-0067">ATP-binding</keyword>
<dbReference type="InterPro" id="IPR004161">
    <property type="entry name" value="EFTu-like_2"/>
</dbReference>
<dbReference type="PANTHER" id="PTHR11055:SF63">
    <property type="entry name" value="ADENYLYL-SULFATE KINASE 1, CHLOROPLASTIC"/>
    <property type="match status" value="1"/>
</dbReference>
<dbReference type="CDD" id="cd04095">
    <property type="entry name" value="CysN_NoDQ_III"/>
    <property type="match status" value="1"/>
</dbReference>
<dbReference type="SUPFAM" id="SSF50447">
    <property type="entry name" value="Translation proteins"/>
    <property type="match status" value="1"/>
</dbReference>
<dbReference type="Pfam" id="PF01583">
    <property type="entry name" value="APS_kinase"/>
    <property type="match status" value="1"/>
</dbReference>
<dbReference type="GO" id="GO:0005525">
    <property type="term" value="F:GTP binding"/>
    <property type="evidence" value="ECO:0007669"/>
    <property type="project" value="UniProtKB-KW"/>
</dbReference>
<dbReference type="Gene3D" id="3.40.50.300">
    <property type="entry name" value="P-loop containing nucleotide triphosphate hydrolases"/>
    <property type="match status" value="2"/>
</dbReference>
<dbReference type="EC" id="2.7.1.25" evidence="5 15"/>
<evidence type="ECO:0000256" key="4">
    <source>
        <dbReference type="ARBA" id="ARBA00007008"/>
    </source>
</evidence>
<dbReference type="AlphaFoldDB" id="A0A1V3NIH0"/>
<dbReference type="InterPro" id="IPR009000">
    <property type="entry name" value="Transl_B-barrel_sf"/>
</dbReference>
<evidence type="ECO:0000256" key="15">
    <source>
        <dbReference type="HAMAP-Rule" id="MF_00065"/>
    </source>
</evidence>
<dbReference type="NCBIfam" id="TIGR00455">
    <property type="entry name" value="apsK"/>
    <property type="match status" value="1"/>
</dbReference>
<dbReference type="Gene3D" id="2.40.30.10">
    <property type="entry name" value="Translation factors"/>
    <property type="match status" value="2"/>
</dbReference>
<dbReference type="CDD" id="cd02027">
    <property type="entry name" value="APSK"/>
    <property type="match status" value="1"/>
</dbReference>
<dbReference type="Proteomes" id="UP000189462">
    <property type="component" value="Unassembled WGS sequence"/>
</dbReference>
<feature type="domain" description="GTP-eEF1A C-terminal" evidence="18">
    <location>
        <begin position="317"/>
        <end position="415"/>
    </location>
</feature>
<feature type="binding site" evidence="15">
    <location>
        <begin position="452"/>
        <end position="459"/>
    </location>
    <ligand>
        <name>ATP</name>
        <dbReference type="ChEBI" id="CHEBI:30616"/>
    </ligand>
</feature>
<protein>
    <recommendedName>
        <fullName evidence="6 15">Adenylyl-sulfate kinase</fullName>
        <ecNumber evidence="5 15">2.7.1.25</ecNumber>
    </recommendedName>
    <alternativeName>
        <fullName evidence="13 15">APS kinase</fullName>
    </alternativeName>
    <alternativeName>
        <fullName evidence="14 15">ATP adenosine-5'-phosphosulfate 3'-phosphotransferase</fullName>
    </alternativeName>
    <alternativeName>
        <fullName evidence="12 15">Adenosine-5'-phosphosulfate kinase</fullName>
    </alternativeName>
</protein>
<feature type="domain" description="APS kinase" evidence="16">
    <location>
        <begin position="444"/>
        <end position="594"/>
    </location>
</feature>
<evidence type="ECO:0000259" key="18">
    <source>
        <dbReference type="Pfam" id="PF22594"/>
    </source>
</evidence>
<evidence type="ECO:0000256" key="6">
    <source>
        <dbReference type="ARBA" id="ARBA00018163"/>
    </source>
</evidence>
<keyword evidence="8 15" id="KW-0547">Nucleotide-binding</keyword>
<dbReference type="InterPro" id="IPR009001">
    <property type="entry name" value="Transl_elong_EF1A/Init_IF2_C"/>
</dbReference>
<keyword evidence="20" id="KW-1185">Reference proteome</keyword>
<dbReference type="GO" id="GO:0005524">
    <property type="term" value="F:ATP binding"/>
    <property type="evidence" value="ECO:0007669"/>
    <property type="project" value="UniProtKB-UniRule"/>
</dbReference>
<dbReference type="OrthoDB" id="9804504at2"/>
<evidence type="ECO:0000256" key="11">
    <source>
        <dbReference type="ARBA" id="ARBA00023134"/>
    </source>
</evidence>
<comment type="function">
    <text evidence="2 15">Catalyzes the synthesis of activated sulfate.</text>
</comment>
<dbReference type="Pfam" id="PF03144">
    <property type="entry name" value="GTP_EFTU_D2"/>
    <property type="match status" value="1"/>
</dbReference>
<keyword evidence="15" id="KW-0597">Phosphoprotein</keyword>
<dbReference type="EMBL" id="MVBK01000043">
    <property type="protein sequence ID" value="OOG24907.1"/>
    <property type="molecule type" value="Genomic_DNA"/>
</dbReference>
<dbReference type="NCBIfam" id="NF003013">
    <property type="entry name" value="PRK03846.1"/>
    <property type="match status" value="1"/>
</dbReference>
<evidence type="ECO:0000256" key="14">
    <source>
        <dbReference type="ARBA" id="ARBA00031464"/>
    </source>
</evidence>
<dbReference type="InterPro" id="IPR044139">
    <property type="entry name" value="CysN_NoDQ_III"/>
</dbReference>
<evidence type="ECO:0000256" key="2">
    <source>
        <dbReference type="ARBA" id="ARBA00002632"/>
    </source>
</evidence>
<dbReference type="GO" id="GO:0004020">
    <property type="term" value="F:adenylylsulfate kinase activity"/>
    <property type="evidence" value="ECO:0007669"/>
    <property type="project" value="UniProtKB-UniRule"/>
</dbReference>
<dbReference type="InterPro" id="IPR002891">
    <property type="entry name" value="APS"/>
</dbReference>
<evidence type="ECO:0000313" key="19">
    <source>
        <dbReference type="EMBL" id="OOG24907.1"/>
    </source>
</evidence>
<comment type="catalytic activity">
    <reaction evidence="1 15">
        <text>adenosine 5'-phosphosulfate + ATP = 3'-phosphoadenylyl sulfate + ADP + H(+)</text>
        <dbReference type="Rhea" id="RHEA:24152"/>
        <dbReference type="ChEBI" id="CHEBI:15378"/>
        <dbReference type="ChEBI" id="CHEBI:30616"/>
        <dbReference type="ChEBI" id="CHEBI:58243"/>
        <dbReference type="ChEBI" id="CHEBI:58339"/>
        <dbReference type="ChEBI" id="CHEBI:456216"/>
        <dbReference type="EC" id="2.7.1.25"/>
    </reaction>
</comment>
<dbReference type="Pfam" id="PF22594">
    <property type="entry name" value="GTP-eEF1A_C"/>
    <property type="match status" value="1"/>
</dbReference>
<reference evidence="19 20" key="1">
    <citation type="submission" date="2017-02" db="EMBL/GenBank/DDBJ databases">
        <title>Genomic diversity within the haloalkaliphilic genus Thioalkalivibrio.</title>
        <authorList>
            <person name="Ahn A.-C."/>
            <person name="Meier-Kolthoff J."/>
            <person name="Overmars L."/>
            <person name="Richter M."/>
            <person name="Woyke T."/>
            <person name="Sorokin D.Y."/>
            <person name="Muyzer G."/>
        </authorList>
    </citation>
    <scope>NUCLEOTIDE SEQUENCE [LARGE SCALE GENOMIC DNA]</scope>
    <source>
        <strain evidence="19 20">ALJD</strain>
    </source>
</reference>
<accession>A0A1V3NIH0</accession>
<dbReference type="HAMAP" id="MF_00065">
    <property type="entry name" value="Adenylyl_sulf_kinase"/>
    <property type="match status" value="1"/>
</dbReference>
<evidence type="ECO:0000256" key="1">
    <source>
        <dbReference type="ARBA" id="ARBA00001823"/>
    </source>
</evidence>
<comment type="pathway">
    <text evidence="3 15">Sulfur metabolism; hydrogen sulfide biosynthesis; sulfite from sulfate: step 2/3.</text>
</comment>
<evidence type="ECO:0000256" key="9">
    <source>
        <dbReference type="ARBA" id="ARBA00022777"/>
    </source>
</evidence>
<evidence type="ECO:0000256" key="12">
    <source>
        <dbReference type="ARBA" id="ARBA00029724"/>
    </source>
</evidence>
<feature type="active site" description="Phosphoserine intermediate" evidence="15">
    <location>
        <position position="526"/>
    </location>
</feature>
<feature type="domain" description="Translation elongation factor EFTu-like" evidence="17">
    <location>
        <begin position="245"/>
        <end position="293"/>
    </location>
</feature>
<evidence type="ECO:0000259" key="16">
    <source>
        <dbReference type="Pfam" id="PF01583"/>
    </source>
</evidence>
<keyword evidence="7 15" id="KW-0808">Transferase</keyword>
<evidence type="ECO:0000256" key="10">
    <source>
        <dbReference type="ARBA" id="ARBA00022840"/>
    </source>
</evidence>
<name>A0A1V3NIH0_9GAMM</name>
<organism evidence="19 20">
    <name type="scientific">Thioalkalivibrio denitrificans</name>
    <dbReference type="NCBI Taxonomy" id="108003"/>
    <lineage>
        <taxon>Bacteria</taxon>
        <taxon>Pseudomonadati</taxon>
        <taxon>Pseudomonadota</taxon>
        <taxon>Gammaproteobacteria</taxon>
        <taxon>Chromatiales</taxon>
        <taxon>Ectothiorhodospiraceae</taxon>
        <taxon>Thioalkalivibrio</taxon>
    </lineage>
</organism>
<keyword evidence="11" id="KW-0342">GTP-binding</keyword>
<evidence type="ECO:0000259" key="17">
    <source>
        <dbReference type="Pfam" id="PF03144"/>
    </source>
</evidence>
<evidence type="ECO:0000256" key="13">
    <source>
        <dbReference type="ARBA" id="ARBA00031393"/>
    </source>
</evidence>
<dbReference type="FunFam" id="3.40.50.300:FF:000212">
    <property type="entry name" value="Adenylyl-sulfate kinase"/>
    <property type="match status" value="1"/>
</dbReference>
<dbReference type="InterPro" id="IPR054696">
    <property type="entry name" value="GTP-eEF1A_C"/>
</dbReference>
<evidence type="ECO:0000256" key="8">
    <source>
        <dbReference type="ARBA" id="ARBA00022741"/>
    </source>
</evidence>
<evidence type="ECO:0000256" key="3">
    <source>
        <dbReference type="ARBA" id="ARBA00004806"/>
    </source>
</evidence>
<sequence>MGSGAQGNESVFAVSLDRYLRDNQHLGLLRMTVCDPVDEGVHTLIGRRLVDSDPAGSIAGHGPSGCGTLAPAPVLVHVRSGPGSQATSRSFLAQPASTDPGALCSLIIDASDNDVALLLVSARSGVTTEVRRHVCLISHAGFRHVIVVVTDTEQMPDPREAFDRVTEAVRSFADRVEIDKLTALPAALSSGENIVSAAAAMPWYQGPTLTDCLTAIEPEVSRQRNAHFRLMVLQVEERGGHQACSGLVASGTVRPGDRVRIQPMGRESRVTGISAASKKLDEAVAGQSVTLTVENAAGIGPGAVISTINAPAEVADQFEARIIWLHEQPLYPGRKYLMRIGASTVDAVVTDIKYEINVDNLDHLAANKLELSGIGVCNLALDRPVPFAPYGDNRDLGGFLLIDRLSGDTMGVGMLNFALRRAHNIHLQHVDIDKQARVAQKGHRPCVLWFTGLSGSGKSTVANLVERRLHALGAHTYLLDGDNVRHGLNRDLGFTDADRVENIRRVAEVSKLMVDAGLVVITAFISPFRAERRMARQLLLEGEFFEIFTDTPLEVAEQRDPKGLYKKARRGDLKNFTGIDSPYERPEAPEIRLDTGALDPESAADRVIRHLMENGILAVEDRVARSR</sequence>
<comment type="similarity">
    <text evidence="4 15">Belongs to the APS kinase family.</text>
</comment>
<dbReference type="InterPro" id="IPR059117">
    <property type="entry name" value="APS_kinase_dom"/>
</dbReference>
<gene>
    <name evidence="15" type="primary">cysC</name>
    <name evidence="19" type="ORF">B1C78_07795</name>
</gene>
<keyword evidence="9 15" id="KW-0418">Kinase</keyword>
<dbReference type="InterPro" id="IPR027417">
    <property type="entry name" value="P-loop_NTPase"/>
</dbReference>
<dbReference type="SUPFAM" id="SSF50465">
    <property type="entry name" value="EF-Tu/eEF-1alpha/eIF2-gamma C-terminal domain"/>
    <property type="match status" value="1"/>
</dbReference>
<proteinExistence type="inferred from homology"/>
<dbReference type="STRING" id="108003.B1C78_07795"/>
<dbReference type="PANTHER" id="PTHR11055">
    <property type="entry name" value="BIFUNCTIONAL 3'-PHOSPHOADENOSINE 5'-PHOSPHOSULFATE SYNTHASE"/>
    <property type="match status" value="1"/>
</dbReference>
<evidence type="ECO:0000313" key="20">
    <source>
        <dbReference type="Proteomes" id="UP000189462"/>
    </source>
</evidence>